<organism evidence="5 6">
    <name type="scientific">Crepidotus variabilis</name>
    <dbReference type="NCBI Taxonomy" id="179855"/>
    <lineage>
        <taxon>Eukaryota</taxon>
        <taxon>Fungi</taxon>
        <taxon>Dikarya</taxon>
        <taxon>Basidiomycota</taxon>
        <taxon>Agaricomycotina</taxon>
        <taxon>Agaricomycetes</taxon>
        <taxon>Agaricomycetidae</taxon>
        <taxon>Agaricales</taxon>
        <taxon>Agaricineae</taxon>
        <taxon>Crepidotaceae</taxon>
        <taxon>Crepidotus</taxon>
    </lineage>
</organism>
<dbReference type="PANTHER" id="PTHR37534:SF20">
    <property type="entry name" value="PRO1A C6 ZINK-FINGER PROTEIN"/>
    <property type="match status" value="1"/>
</dbReference>
<sequence length="646" mass="72116">MAYRSDTTSPAATPSPSSSTNASPYIHSTPLDPMAHDDQDSSSAQGTPNHSTSSLPRTQTAGKGGCWTCRVRRKKCDEQREGDSCKTCKRLTIKCLGWGPKRPDWMRDKKAVDDYKASIKAQLSRAGLIRGQPRLNPLGAPHRPRQTSQSTPSRRYRTSTATIDLPTVRSTHEQQVFQHSTFNESLLPGVPGPLHFESPLPPLVFDNSSDFLPNNLSLEPVEPISDFDIPQENSFLGGDYVIQPTMQDLVMHYFQNVRELQFLFAGETLNDVTCTAVCNEAQGAVSLAVCALADLHLKQLRVSQGLEAPMQSSDHSSTSYLRMEALQRLEINRNAQHGWSDTDALAALHLVSLSQLSGGTTDWEAPFNILCQWFLQTNLHHAENPWVAFLSLSPTAQLNVKATLWLDIFSSLSKPQAPKFLQLWEALLQGDQTNAYWGLAGNDLEVPHRLRMENLTGCPDDAMLAIARISSLAHWKSLQLRNDCLSYPELIKRGDLIEQKLRRSTSEVPSHSSSNAPIDKNRIVVADIFRQAAILYLHTVLSNSTPVGVPEIGNSVETLFQLFHQLPPSELDRGLSFPLCLAACMTNDSTRRDFFSNRIRGLNESFGNLLQMRRLMEAVWQKRDVRGQHADFRESIQEQGMKLLLI</sequence>
<feature type="compositionally biased region" description="Low complexity" evidence="3">
    <location>
        <begin position="7"/>
        <end position="24"/>
    </location>
</feature>
<dbReference type="PANTHER" id="PTHR37534">
    <property type="entry name" value="TRANSCRIPTIONAL ACTIVATOR PROTEIN UGA3"/>
    <property type="match status" value="1"/>
</dbReference>
<feature type="region of interest" description="Disordered" evidence="3">
    <location>
        <begin position="1"/>
        <end position="64"/>
    </location>
</feature>
<feature type="domain" description="Zn(2)-C6 fungal-type" evidence="4">
    <location>
        <begin position="65"/>
        <end position="95"/>
    </location>
</feature>
<feature type="compositionally biased region" description="Polar residues" evidence="3">
    <location>
        <begin position="41"/>
        <end position="61"/>
    </location>
</feature>
<evidence type="ECO:0000256" key="2">
    <source>
        <dbReference type="ARBA" id="ARBA00023242"/>
    </source>
</evidence>
<dbReference type="InterPro" id="IPR021858">
    <property type="entry name" value="Fun_TF"/>
</dbReference>
<keyword evidence="6" id="KW-1185">Reference proteome</keyword>
<dbReference type="GO" id="GO:0008270">
    <property type="term" value="F:zinc ion binding"/>
    <property type="evidence" value="ECO:0007669"/>
    <property type="project" value="InterPro"/>
</dbReference>
<dbReference type="SUPFAM" id="SSF57701">
    <property type="entry name" value="Zn2/Cys6 DNA-binding domain"/>
    <property type="match status" value="1"/>
</dbReference>
<name>A0A9P6EMF0_9AGAR</name>
<reference evidence="5" key="1">
    <citation type="submission" date="2020-11" db="EMBL/GenBank/DDBJ databases">
        <authorList>
            <consortium name="DOE Joint Genome Institute"/>
            <person name="Ahrendt S."/>
            <person name="Riley R."/>
            <person name="Andreopoulos W."/>
            <person name="Labutti K."/>
            <person name="Pangilinan J."/>
            <person name="Ruiz-Duenas F.J."/>
            <person name="Barrasa J.M."/>
            <person name="Sanchez-Garcia M."/>
            <person name="Camarero S."/>
            <person name="Miyauchi S."/>
            <person name="Serrano A."/>
            <person name="Linde D."/>
            <person name="Babiker R."/>
            <person name="Drula E."/>
            <person name="Ayuso-Fernandez I."/>
            <person name="Pacheco R."/>
            <person name="Padilla G."/>
            <person name="Ferreira P."/>
            <person name="Barriuso J."/>
            <person name="Kellner H."/>
            <person name="Castanera R."/>
            <person name="Alfaro M."/>
            <person name="Ramirez L."/>
            <person name="Pisabarro A.G."/>
            <person name="Kuo A."/>
            <person name="Tritt A."/>
            <person name="Lipzen A."/>
            <person name="He G."/>
            <person name="Yan M."/>
            <person name="Ng V."/>
            <person name="Cullen D."/>
            <person name="Martin F."/>
            <person name="Rosso M.-N."/>
            <person name="Henrissat B."/>
            <person name="Hibbett D."/>
            <person name="Martinez A.T."/>
            <person name="Grigoriev I.V."/>
        </authorList>
    </citation>
    <scope>NUCLEOTIDE SEQUENCE</scope>
    <source>
        <strain evidence="5">CBS 506.95</strain>
    </source>
</reference>
<dbReference type="Pfam" id="PF11951">
    <property type="entry name" value="Fungal_trans_2"/>
    <property type="match status" value="1"/>
</dbReference>
<proteinExistence type="predicted"/>
<dbReference type="OrthoDB" id="5419315at2759"/>
<gene>
    <name evidence="5" type="ORF">CPB83DRAFT_806801</name>
</gene>
<dbReference type="EMBL" id="MU157831">
    <property type="protein sequence ID" value="KAF9532466.1"/>
    <property type="molecule type" value="Genomic_DNA"/>
</dbReference>
<evidence type="ECO:0000256" key="3">
    <source>
        <dbReference type="SAM" id="MobiDB-lite"/>
    </source>
</evidence>
<dbReference type="PROSITE" id="PS50048">
    <property type="entry name" value="ZN2_CY6_FUNGAL_2"/>
    <property type="match status" value="1"/>
</dbReference>
<feature type="region of interest" description="Disordered" evidence="3">
    <location>
        <begin position="131"/>
        <end position="157"/>
    </location>
</feature>
<dbReference type="AlphaFoldDB" id="A0A9P6EMF0"/>
<evidence type="ECO:0000259" key="4">
    <source>
        <dbReference type="PROSITE" id="PS50048"/>
    </source>
</evidence>
<comment type="caution">
    <text evidence="5">The sequence shown here is derived from an EMBL/GenBank/DDBJ whole genome shotgun (WGS) entry which is preliminary data.</text>
</comment>
<evidence type="ECO:0000313" key="5">
    <source>
        <dbReference type="EMBL" id="KAF9532466.1"/>
    </source>
</evidence>
<dbReference type="GO" id="GO:0000981">
    <property type="term" value="F:DNA-binding transcription factor activity, RNA polymerase II-specific"/>
    <property type="evidence" value="ECO:0007669"/>
    <property type="project" value="InterPro"/>
</dbReference>
<protein>
    <submittedName>
        <fullName evidence="5">Fungal-specific transcription factor domain-containing protein</fullName>
    </submittedName>
</protein>
<accession>A0A9P6EMF0</accession>
<dbReference type="InterPro" id="IPR001138">
    <property type="entry name" value="Zn2Cys6_DnaBD"/>
</dbReference>
<feature type="compositionally biased region" description="Polar residues" evidence="3">
    <location>
        <begin position="146"/>
        <end position="157"/>
    </location>
</feature>
<evidence type="ECO:0000313" key="6">
    <source>
        <dbReference type="Proteomes" id="UP000807306"/>
    </source>
</evidence>
<comment type="subcellular location">
    <subcellularLocation>
        <location evidence="1">Nucleus</location>
    </subcellularLocation>
</comment>
<dbReference type="InterPro" id="IPR036864">
    <property type="entry name" value="Zn2-C6_fun-type_DNA-bd_sf"/>
</dbReference>
<dbReference type="GO" id="GO:0005634">
    <property type="term" value="C:nucleus"/>
    <property type="evidence" value="ECO:0007669"/>
    <property type="project" value="UniProtKB-SubCell"/>
</dbReference>
<dbReference type="PROSITE" id="PS00463">
    <property type="entry name" value="ZN2_CY6_FUNGAL_1"/>
    <property type="match status" value="1"/>
</dbReference>
<dbReference type="CDD" id="cd00067">
    <property type="entry name" value="GAL4"/>
    <property type="match status" value="1"/>
</dbReference>
<evidence type="ECO:0000256" key="1">
    <source>
        <dbReference type="ARBA" id="ARBA00004123"/>
    </source>
</evidence>
<dbReference type="Proteomes" id="UP000807306">
    <property type="component" value="Unassembled WGS sequence"/>
</dbReference>
<keyword evidence="2" id="KW-0539">Nucleus</keyword>